<dbReference type="Proteomes" id="UP000267623">
    <property type="component" value="Unassembled WGS sequence"/>
</dbReference>
<proteinExistence type="predicted"/>
<organism evidence="1 2">
    <name type="scientific">Epilithonimonas hominis</name>
    <dbReference type="NCBI Taxonomy" id="420404"/>
    <lineage>
        <taxon>Bacteria</taxon>
        <taxon>Pseudomonadati</taxon>
        <taxon>Bacteroidota</taxon>
        <taxon>Flavobacteriia</taxon>
        <taxon>Flavobacteriales</taxon>
        <taxon>Weeksellaceae</taxon>
        <taxon>Chryseobacterium group</taxon>
        <taxon>Epilithonimonas</taxon>
    </lineage>
</organism>
<gene>
    <name evidence="1" type="ORF">EGH73_03605</name>
</gene>
<evidence type="ECO:0000313" key="2">
    <source>
        <dbReference type="Proteomes" id="UP000267623"/>
    </source>
</evidence>
<dbReference type="RefSeq" id="WP_123280733.1">
    <property type="nucleotide sequence ID" value="NZ_RJTU01000025.1"/>
</dbReference>
<protein>
    <submittedName>
        <fullName evidence="1">Uncharacterized protein</fullName>
    </submittedName>
</protein>
<evidence type="ECO:0000313" key="1">
    <source>
        <dbReference type="EMBL" id="ROI14350.1"/>
    </source>
</evidence>
<accession>A0A3N0XAI0</accession>
<sequence>MKTLLNGSFLRIKISFTGAVKGCTFEGKGKLVNNQIDVDLKTINKVLKGTMTILFKYKTAEVIYFEI</sequence>
<reference evidence="2" key="1">
    <citation type="submission" date="2018-11" db="EMBL/GenBank/DDBJ databases">
        <title>Proposal to divide the Flavobacteriaceae and reorganize its genera based on Amino Acid Identity values calculated from whole genome sequences.</title>
        <authorList>
            <person name="Nicholson A.C."/>
            <person name="Gulvik C.A."/>
            <person name="Whitney A.M."/>
            <person name="Humrighouse B.W."/>
            <person name="Bell M."/>
            <person name="Holmes B."/>
            <person name="Steigerwalt A."/>
            <person name="Villarma A."/>
            <person name="Sheth M."/>
            <person name="Batra D."/>
            <person name="Pryor J."/>
            <person name="Bernardet J.-F."/>
            <person name="Hugo C."/>
            <person name="Kampfer P."/>
            <person name="Newman J."/>
            <person name="Mcquiston J."/>
        </authorList>
    </citation>
    <scope>NUCLEOTIDE SEQUENCE [LARGE SCALE GENOMIC DNA]</scope>
    <source>
        <strain evidence="2">DSM 22165</strain>
    </source>
</reference>
<comment type="caution">
    <text evidence="1">The sequence shown here is derived from an EMBL/GenBank/DDBJ whole genome shotgun (WGS) entry which is preliminary data.</text>
</comment>
<name>A0A3N0XAI0_9FLAO</name>
<dbReference type="EMBL" id="RJTU01000025">
    <property type="protein sequence ID" value="ROI14350.1"/>
    <property type="molecule type" value="Genomic_DNA"/>
</dbReference>
<dbReference type="AlphaFoldDB" id="A0A3N0XAI0"/>